<accession>G8UN91</accession>
<dbReference type="KEGG" id="tfo:BFO_2800"/>
<dbReference type="EMBL" id="CP003191">
    <property type="protein sequence ID" value="AEW20064.1"/>
    <property type="molecule type" value="Genomic_DNA"/>
</dbReference>
<keyword evidence="1" id="KW-1133">Transmembrane helix</keyword>
<dbReference type="Proteomes" id="UP000005436">
    <property type="component" value="Chromosome"/>
</dbReference>
<sequence>MFVHRNRFLNKGFRLSGFFDKCFFAILLNVFYDGIRYLA</sequence>
<evidence type="ECO:0000313" key="4">
    <source>
        <dbReference type="Proteomes" id="UP000005436"/>
    </source>
</evidence>
<dbReference type="EMBL" id="CP003191">
    <property type="protein sequence ID" value="AEW21725.1"/>
    <property type="molecule type" value="Genomic_DNA"/>
</dbReference>
<keyword evidence="4" id="KW-1185">Reference proteome</keyword>
<keyword evidence="1" id="KW-0472">Membrane</keyword>
<dbReference type="AlphaFoldDB" id="G8UN91"/>
<evidence type="ECO:0000313" key="3">
    <source>
        <dbReference type="EMBL" id="AEW21725.1"/>
    </source>
</evidence>
<proteinExistence type="predicted"/>
<keyword evidence="1" id="KW-0812">Transmembrane</keyword>
<feature type="transmembrane region" description="Helical" evidence="1">
    <location>
        <begin position="12"/>
        <end position="32"/>
    </location>
</feature>
<reference evidence="2" key="2">
    <citation type="submission" date="2011-12" db="EMBL/GenBank/DDBJ databases">
        <authorList>
            <person name="Dewhirst F."/>
            <person name="Tanner A."/>
            <person name="Izard J."/>
            <person name="Brinkac L."/>
            <person name="Durkin A.S."/>
            <person name="Hostetler J."/>
            <person name="Shetty J."/>
            <person name="Torralba M."/>
            <person name="Gill S."/>
            <person name="Nelson K."/>
        </authorList>
    </citation>
    <scope>NUCLEOTIDE SEQUENCE</scope>
    <source>
        <strain evidence="2">92A2</strain>
    </source>
</reference>
<dbReference type="HOGENOM" id="CLU_3318314_0_0_10"/>
<evidence type="ECO:0000256" key="1">
    <source>
        <dbReference type="SAM" id="Phobius"/>
    </source>
</evidence>
<reference evidence="4" key="1">
    <citation type="submission" date="2011-12" db="EMBL/GenBank/DDBJ databases">
        <title>Complete sequence of Tannerella forsythia ATCC 43037.</title>
        <authorList>
            <person name="Dewhirst F."/>
            <person name="Tanner A."/>
            <person name="Izard J."/>
            <person name="Brinkac L."/>
            <person name="Durkin A.S."/>
            <person name="Hostetler J."/>
            <person name="Shetty J."/>
            <person name="Torralba M."/>
            <person name="Gill S."/>
            <person name="Nelson K."/>
        </authorList>
    </citation>
    <scope>NUCLEOTIDE SEQUENCE [LARGE SCALE GENOMIC DNA]</scope>
    <source>
        <strain evidence="4">ATCC 43037 / JCM 10827 / CCUG 33226 / KCTC 5666 / FDC 338</strain>
    </source>
</reference>
<gene>
    <name evidence="3" type="ordered locus">BFO_2800</name>
    <name evidence="2" type="ordered locus">BFO_2811</name>
</gene>
<organism evidence="2 4">
    <name type="scientific">Tannerella forsythia (strain ATCC 43037 / JCM 10827 / CCUG 21028 A / KCTC 5666 / FDC 338)</name>
    <name type="common">Bacteroides forsythus</name>
    <dbReference type="NCBI Taxonomy" id="203275"/>
    <lineage>
        <taxon>Bacteria</taxon>
        <taxon>Pseudomonadati</taxon>
        <taxon>Bacteroidota</taxon>
        <taxon>Bacteroidia</taxon>
        <taxon>Bacteroidales</taxon>
        <taxon>Tannerellaceae</taxon>
        <taxon>Tannerella</taxon>
    </lineage>
</organism>
<name>G8UN91_TANFA</name>
<dbReference type="KEGG" id="tfo:BFO_2811"/>
<evidence type="ECO:0000313" key="2">
    <source>
        <dbReference type="EMBL" id="AEW20064.1"/>
    </source>
</evidence>
<protein>
    <submittedName>
        <fullName evidence="2">Uncharacterized protein</fullName>
    </submittedName>
</protein>